<gene>
    <name evidence="2" type="ORF">FHX42_002288</name>
</gene>
<proteinExistence type="predicted"/>
<evidence type="ECO:0000256" key="1">
    <source>
        <dbReference type="SAM" id="Phobius"/>
    </source>
</evidence>
<organism evidence="2 3">
    <name type="scientific">Halosaccharopolyspora lacisalsi</name>
    <dbReference type="NCBI Taxonomy" id="1000566"/>
    <lineage>
        <taxon>Bacteria</taxon>
        <taxon>Bacillati</taxon>
        <taxon>Actinomycetota</taxon>
        <taxon>Actinomycetes</taxon>
        <taxon>Pseudonocardiales</taxon>
        <taxon>Pseudonocardiaceae</taxon>
        <taxon>Halosaccharopolyspora</taxon>
    </lineage>
</organism>
<evidence type="ECO:0000313" key="3">
    <source>
        <dbReference type="Proteomes" id="UP000569329"/>
    </source>
</evidence>
<evidence type="ECO:0000313" key="2">
    <source>
        <dbReference type="EMBL" id="MBA8824941.1"/>
    </source>
</evidence>
<keyword evidence="1" id="KW-0812">Transmembrane</keyword>
<keyword evidence="1" id="KW-1133">Transmembrane helix</keyword>
<comment type="caution">
    <text evidence="2">The sequence shown here is derived from an EMBL/GenBank/DDBJ whole genome shotgun (WGS) entry which is preliminary data.</text>
</comment>
<name>A0A839E0F5_9PSEU</name>
<feature type="transmembrane region" description="Helical" evidence="1">
    <location>
        <begin position="59"/>
        <end position="78"/>
    </location>
</feature>
<feature type="transmembrane region" description="Helical" evidence="1">
    <location>
        <begin position="20"/>
        <end position="44"/>
    </location>
</feature>
<feature type="transmembrane region" description="Helical" evidence="1">
    <location>
        <begin position="124"/>
        <end position="150"/>
    </location>
</feature>
<feature type="transmembrane region" description="Helical" evidence="1">
    <location>
        <begin position="85"/>
        <end position="104"/>
    </location>
</feature>
<dbReference type="RefSeq" id="WP_182544117.1">
    <property type="nucleotide sequence ID" value="NZ_JACGWZ010000002.1"/>
</dbReference>
<keyword evidence="1" id="KW-0472">Membrane</keyword>
<sequence length="158" mass="16584">MTTLLARAGVGKLLSFYRYFAINAPRVTTASGIVLLAGVAAIRLHRLVDGVGRPAYLDAYFVLVVLGALAASAGMVAVRAPVLVRVGWGLGSLVSAASLGMYVAGRTAGLPGVPQLVGRWNEPVGTAGMVFAVLFLVLHFSVLTGMNIAVPQRRRWHS</sequence>
<protein>
    <submittedName>
        <fullName evidence="2">Uncharacterized protein</fullName>
    </submittedName>
</protein>
<reference evidence="2 3" key="1">
    <citation type="submission" date="2020-07" db="EMBL/GenBank/DDBJ databases">
        <title>Sequencing the genomes of 1000 actinobacteria strains.</title>
        <authorList>
            <person name="Klenk H.-P."/>
        </authorList>
    </citation>
    <scope>NUCLEOTIDE SEQUENCE [LARGE SCALE GENOMIC DNA]</scope>
    <source>
        <strain evidence="2 3">DSM 45975</strain>
    </source>
</reference>
<dbReference type="AlphaFoldDB" id="A0A839E0F5"/>
<accession>A0A839E0F5</accession>
<dbReference type="EMBL" id="JACGWZ010000002">
    <property type="protein sequence ID" value="MBA8824941.1"/>
    <property type="molecule type" value="Genomic_DNA"/>
</dbReference>
<keyword evidence="3" id="KW-1185">Reference proteome</keyword>
<dbReference type="Proteomes" id="UP000569329">
    <property type="component" value="Unassembled WGS sequence"/>
</dbReference>